<keyword evidence="5" id="KW-0067">ATP-binding</keyword>
<evidence type="ECO:0000256" key="6">
    <source>
        <dbReference type="ARBA" id="ARBA00023125"/>
    </source>
</evidence>
<sequence length="1454" mass="159378">MDWSSFHPAVAAWFQQAFAAPTPCQIQAWQAFKAGRHSLIAAPTGSGKTLAAFLAAIDDLAHLAEAGRLREETRILYISPLKALSNDVHKNLELPLDGINQRLFEAGSGGIALRSAVRTGDTPQAARSAMGKFPPHILVTTPESAYVLLTSDGGRRMLKGVRTVIVDEIHAVAGSKRGSHLALTLERLERLVSASPSPVGGESVARGAQPVGERENGLARIGLSATQKPIEEVANFLTGGGDCRIIDTGHRRRLDLGLELPESPLEALLSGEAAGEVYDRMAALIREHKTTLVFVNTRRLAERVARALSDRLGETAVTAHHGSLAREQRLAAETRLKAGELQALVATASLELGIDVGDVDLVCQLGTTGSIATFLQRVGRAGHFLGGTPKGRLFPTSRDELIECIALLDAVSRGELDRLHIPPQPLDVLAQQIVAMAACEDWGEDELYDAVRRAWPYRDLRREAFDAVVAMLAEGYTSRRGPRGAYIHRDAINRRLKARRGARLTALTCGGAIPDNADYRVVVEPSGEFVGSVHEDFAIESLPGDIFQLGNTAWRILRLDAGTLRVEDAQSLPPSIPFWLGEAPGRTWELSEGVARVRLALTEQADPYAWLARLGVAGAAAEQAVNYMAAAKTALGVVPTLDTVIFERFFDEAGGMQFIIHAPYGSRVNRAWGLSLRKRFCRTFNFELQAAATEDAVILSLGASQSFPLEDVARFLNSNTVRDILVQALLAAPMFTVRWRWNAACALAIRRFQGGRKTPPHLLRMQAEDLVTAVFPDQLACFENIEGDREVPDHPLVNQTVYDCLHEAMDFDRFLEVIRGLESGRIRVVAKDLVEPSPLAAAILTARVYSFLDGAPAEERRTRAVASRRWLDPATADDLGKLDPAAIARVREEAWPEARDADELHDALMQAGYVLAAEAAPHWPCLFEQLVAQGRAAVLFLAQEAAPSGSLSLRERVGVRELNPVPALWIAAERWPQFRALYPDQTPQPPLRLPPQLEERRWTSEDALAEIVRARMCCSGPVAARDLAQGLALPESAVDIALLQLETEGLVLRGKFTAAESLEWCERNLLARIHRYTVNRLRQEIEPVPAAAFMAFLLRWQHAHPQTRLRGRDALAAVLEQLEGFEAAASAWEGDILPARVADYDPAWLDGLCQSGRYIWTRLSSAAGSAPVKTSPVTFLPRKQLGLWRALRGEDGGAELSANAKRLLHTLREHGAQFFEELWEHSDLLKTQAEDALAELVAQGWLRSDSFIGLRALLVPEDKKRRLRQLNPLFGLEDAGRWTLATAPAGGAMPEAAASAEHSARVLLRRYGVVFKALLGRENTVPAWQVLLPVYRRLEARGDIRGGRFVAGQYGEQFALPEAVEALRKLKDAPDNEIVALSAADPLNLQGVILPGAKLPALPSNRLLLEGGVPLALLAGKEAQFLKEVADERRWELHNRLLRRSLPPQLRAYL</sequence>
<protein>
    <submittedName>
        <fullName evidence="11">ATP-dependent DNA helicase</fullName>
    </submittedName>
</protein>
<dbReference type="PROSITE" id="PS51192">
    <property type="entry name" value="HELICASE_ATP_BIND_1"/>
    <property type="match status" value="1"/>
</dbReference>
<dbReference type="InterPro" id="IPR013701">
    <property type="entry name" value="Lhr-like_DEAD/DEAH_assoc"/>
</dbReference>
<evidence type="ECO:0000256" key="3">
    <source>
        <dbReference type="ARBA" id="ARBA00022801"/>
    </source>
</evidence>
<dbReference type="PROSITE" id="PS51194">
    <property type="entry name" value="HELICASE_CTER"/>
    <property type="match status" value="1"/>
</dbReference>
<feature type="domain" description="Helicase ATP-binding" evidence="9">
    <location>
        <begin position="29"/>
        <end position="245"/>
    </location>
</feature>
<reference evidence="11" key="1">
    <citation type="submission" date="2019-06" db="EMBL/GenBank/DDBJ databases">
        <title>Complete genome sequence of Methylogaea oryzae strain JCM16910.</title>
        <authorList>
            <person name="Asakawa S."/>
        </authorList>
    </citation>
    <scope>NUCLEOTIDE SEQUENCE</scope>
    <source>
        <strain evidence="11">E10</strain>
    </source>
</reference>
<dbReference type="Pfam" id="PF23234">
    <property type="entry name" value="WHD_4th_Lhr"/>
    <property type="match status" value="1"/>
</dbReference>
<feature type="domain" description="Helicase C-terminal" evidence="10">
    <location>
        <begin position="276"/>
        <end position="434"/>
    </location>
</feature>
<dbReference type="EMBL" id="AP019782">
    <property type="protein sequence ID" value="BBL72805.1"/>
    <property type="molecule type" value="Genomic_DNA"/>
</dbReference>
<dbReference type="GO" id="GO:0004386">
    <property type="term" value="F:helicase activity"/>
    <property type="evidence" value="ECO:0007669"/>
    <property type="project" value="UniProtKB-KW"/>
</dbReference>
<dbReference type="PANTHER" id="PTHR47962:SF5">
    <property type="entry name" value="ATP-DEPENDENT HELICASE LHR-RELATED"/>
    <property type="match status" value="1"/>
</dbReference>
<name>A0A8D4VV43_9GAMM</name>
<organism evidence="11 12">
    <name type="scientific">Methylogaea oryzae</name>
    <dbReference type="NCBI Taxonomy" id="1295382"/>
    <lineage>
        <taxon>Bacteria</taxon>
        <taxon>Pseudomonadati</taxon>
        <taxon>Pseudomonadota</taxon>
        <taxon>Gammaproteobacteria</taxon>
        <taxon>Methylococcales</taxon>
        <taxon>Methylococcaceae</taxon>
        <taxon>Methylogaea</taxon>
    </lineage>
</organism>
<dbReference type="Proteomes" id="UP000824988">
    <property type="component" value="Chromosome"/>
</dbReference>
<dbReference type="KEGG" id="moz:MoryE10_34110"/>
<keyword evidence="7" id="KW-0234">DNA repair</keyword>
<dbReference type="InterPro" id="IPR045628">
    <property type="entry name" value="Lhr_WH_dom"/>
</dbReference>
<evidence type="ECO:0000256" key="1">
    <source>
        <dbReference type="ARBA" id="ARBA00022741"/>
    </source>
</evidence>
<dbReference type="CDD" id="cd18796">
    <property type="entry name" value="SF2_C_LHR"/>
    <property type="match status" value="1"/>
</dbReference>
<keyword evidence="2" id="KW-0227">DNA damage</keyword>
<dbReference type="Pfam" id="PF19306">
    <property type="entry name" value="WHD_Lhr"/>
    <property type="match status" value="1"/>
</dbReference>
<dbReference type="InterPro" id="IPR014001">
    <property type="entry name" value="Helicase_ATP-bd"/>
</dbReference>
<dbReference type="Pfam" id="PF23235">
    <property type="entry name" value="WHD_3rd_Lhr"/>
    <property type="match status" value="1"/>
</dbReference>
<dbReference type="RefSeq" id="WP_221047768.1">
    <property type="nucleotide sequence ID" value="NZ_AP019782.1"/>
</dbReference>
<evidence type="ECO:0000256" key="5">
    <source>
        <dbReference type="ARBA" id="ARBA00022840"/>
    </source>
</evidence>
<evidence type="ECO:0000256" key="4">
    <source>
        <dbReference type="ARBA" id="ARBA00022806"/>
    </source>
</evidence>
<dbReference type="GO" id="GO:0016887">
    <property type="term" value="F:ATP hydrolysis activity"/>
    <property type="evidence" value="ECO:0007669"/>
    <property type="project" value="TreeGrafter"/>
</dbReference>
<keyword evidence="1" id="KW-0547">Nucleotide-binding</keyword>
<evidence type="ECO:0000256" key="8">
    <source>
        <dbReference type="ARBA" id="ARBA00023235"/>
    </source>
</evidence>
<gene>
    <name evidence="11" type="ORF">MoryE10_34110</name>
</gene>
<evidence type="ECO:0000259" key="10">
    <source>
        <dbReference type="PROSITE" id="PS51194"/>
    </source>
</evidence>
<keyword evidence="6" id="KW-0238">DNA-binding</keyword>
<dbReference type="SMART" id="SM00487">
    <property type="entry name" value="DEXDc"/>
    <property type="match status" value="1"/>
</dbReference>
<dbReference type="GO" id="GO:0003677">
    <property type="term" value="F:DNA binding"/>
    <property type="evidence" value="ECO:0007669"/>
    <property type="project" value="UniProtKB-KW"/>
</dbReference>
<evidence type="ECO:0000313" key="12">
    <source>
        <dbReference type="Proteomes" id="UP000824988"/>
    </source>
</evidence>
<dbReference type="SMART" id="SM00490">
    <property type="entry name" value="HELICc"/>
    <property type="match status" value="1"/>
</dbReference>
<keyword evidence="4 11" id="KW-0347">Helicase</keyword>
<evidence type="ECO:0000256" key="2">
    <source>
        <dbReference type="ARBA" id="ARBA00022763"/>
    </source>
</evidence>
<dbReference type="GO" id="GO:0006281">
    <property type="term" value="P:DNA repair"/>
    <property type="evidence" value="ECO:0007669"/>
    <property type="project" value="UniProtKB-KW"/>
</dbReference>
<accession>A0A8D4VV43</accession>
<dbReference type="Pfam" id="PF00271">
    <property type="entry name" value="Helicase_C"/>
    <property type="match status" value="1"/>
</dbReference>
<dbReference type="GO" id="GO:0005524">
    <property type="term" value="F:ATP binding"/>
    <property type="evidence" value="ECO:0007669"/>
    <property type="project" value="UniProtKB-KW"/>
</dbReference>
<dbReference type="Pfam" id="PF08494">
    <property type="entry name" value="DEAD_assoc"/>
    <property type="match status" value="1"/>
</dbReference>
<dbReference type="PANTHER" id="PTHR47962">
    <property type="entry name" value="ATP-DEPENDENT HELICASE LHR-RELATED-RELATED"/>
    <property type="match status" value="1"/>
</dbReference>
<evidence type="ECO:0000256" key="7">
    <source>
        <dbReference type="ARBA" id="ARBA00023204"/>
    </source>
</evidence>
<dbReference type="InterPro" id="IPR001650">
    <property type="entry name" value="Helicase_C-like"/>
</dbReference>
<proteinExistence type="predicted"/>
<evidence type="ECO:0000313" key="11">
    <source>
        <dbReference type="EMBL" id="BBL72805.1"/>
    </source>
</evidence>
<evidence type="ECO:0000259" key="9">
    <source>
        <dbReference type="PROSITE" id="PS51192"/>
    </source>
</evidence>
<keyword evidence="12" id="KW-1185">Reference proteome</keyword>
<dbReference type="InterPro" id="IPR011545">
    <property type="entry name" value="DEAD/DEAH_box_helicase_dom"/>
</dbReference>
<dbReference type="Pfam" id="PF00270">
    <property type="entry name" value="DEAD"/>
    <property type="match status" value="1"/>
</dbReference>
<dbReference type="InterPro" id="IPR055368">
    <property type="entry name" value="WH3_Lhr"/>
</dbReference>
<keyword evidence="3" id="KW-0378">Hydrolase</keyword>
<keyword evidence="8" id="KW-0413">Isomerase</keyword>
<dbReference type="InterPro" id="IPR052511">
    <property type="entry name" value="ATP-dep_Helicase"/>
</dbReference>
<dbReference type="InterPro" id="IPR055367">
    <property type="entry name" value="WH4_Lhr"/>
</dbReference>